<evidence type="ECO:0000313" key="2">
    <source>
        <dbReference type="EMBL" id="AKV01501.1"/>
    </source>
</evidence>
<gene>
    <name evidence="2" type="ORF">AKJ09_08164</name>
</gene>
<dbReference type="KEGG" id="llu:AKJ09_08164"/>
<protein>
    <submittedName>
        <fullName evidence="2">Uncharacterized protein</fullName>
    </submittedName>
</protein>
<dbReference type="EMBL" id="CP012333">
    <property type="protein sequence ID" value="AKV01501.1"/>
    <property type="molecule type" value="Genomic_DNA"/>
</dbReference>
<evidence type="ECO:0000313" key="3">
    <source>
        <dbReference type="Proteomes" id="UP000064967"/>
    </source>
</evidence>
<dbReference type="Proteomes" id="UP000064967">
    <property type="component" value="Chromosome"/>
</dbReference>
<organism evidence="2 3">
    <name type="scientific">Labilithrix luteola</name>
    <dbReference type="NCBI Taxonomy" id="1391654"/>
    <lineage>
        <taxon>Bacteria</taxon>
        <taxon>Pseudomonadati</taxon>
        <taxon>Myxococcota</taxon>
        <taxon>Polyangia</taxon>
        <taxon>Polyangiales</taxon>
        <taxon>Labilitrichaceae</taxon>
        <taxon>Labilithrix</taxon>
    </lineage>
</organism>
<reference evidence="2 3" key="1">
    <citation type="submission" date="2015-08" db="EMBL/GenBank/DDBJ databases">
        <authorList>
            <person name="Babu N.S."/>
            <person name="Beckwith C.J."/>
            <person name="Beseler K.G."/>
            <person name="Brison A."/>
            <person name="Carone J.V."/>
            <person name="Caskin T.P."/>
            <person name="Diamond M."/>
            <person name="Durham M.E."/>
            <person name="Foxe J.M."/>
            <person name="Go M."/>
            <person name="Henderson B.A."/>
            <person name="Jones I.B."/>
            <person name="McGettigan J.A."/>
            <person name="Micheletti S.J."/>
            <person name="Nasrallah M.E."/>
            <person name="Ortiz D."/>
            <person name="Piller C.R."/>
            <person name="Privatt S.R."/>
            <person name="Schneider S.L."/>
            <person name="Sharp S."/>
            <person name="Smith T.C."/>
            <person name="Stanton J.D."/>
            <person name="Ullery H.E."/>
            <person name="Wilson R.J."/>
            <person name="Serrano M.G."/>
            <person name="Buck G."/>
            <person name="Lee V."/>
            <person name="Wang Y."/>
            <person name="Carvalho R."/>
            <person name="Voegtly L."/>
            <person name="Shi R."/>
            <person name="Duckworth R."/>
            <person name="Johnson A."/>
            <person name="Loviza R."/>
            <person name="Walstead R."/>
            <person name="Shah Z."/>
            <person name="Kiflezghi M."/>
            <person name="Wade K."/>
            <person name="Ball S.L."/>
            <person name="Bradley K.W."/>
            <person name="Asai D.J."/>
            <person name="Bowman C.A."/>
            <person name="Russell D.A."/>
            <person name="Pope W.H."/>
            <person name="Jacobs-Sera D."/>
            <person name="Hendrix R.W."/>
            <person name="Hatfull G.F."/>
        </authorList>
    </citation>
    <scope>NUCLEOTIDE SEQUENCE [LARGE SCALE GENOMIC DNA]</scope>
    <source>
        <strain evidence="2 3">DSM 27648</strain>
    </source>
</reference>
<accession>A0A0K1Q6N8</accession>
<evidence type="ECO:0000256" key="1">
    <source>
        <dbReference type="SAM" id="MobiDB-lite"/>
    </source>
</evidence>
<sequence length="39" mass="4315">MYDDPRSRASGSPTGLSTTPRCRVRCRLGRETTVQQSST</sequence>
<feature type="compositionally biased region" description="Polar residues" evidence="1">
    <location>
        <begin position="9"/>
        <end position="20"/>
    </location>
</feature>
<dbReference type="AlphaFoldDB" id="A0A0K1Q6N8"/>
<proteinExistence type="predicted"/>
<feature type="region of interest" description="Disordered" evidence="1">
    <location>
        <begin position="1"/>
        <end position="39"/>
    </location>
</feature>
<name>A0A0K1Q6N8_9BACT</name>
<keyword evidence="3" id="KW-1185">Reference proteome</keyword>